<evidence type="ECO:0000313" key="1">
    <source>
        <dbReference type="EMBL" id="SEW51115.1"/>
    </source>
</evidence>
<keyword evidence="2" id="KW-1185">Reference proteome</keyword>
<proteinExistence type="predicted"/>
<protein>
    <submittedName>
        <fullName evidence="1">Uncharacterized protein</fullName>
    </submittedName>
</protein>
<organism evidence="1 2">
    <name type="scientific">Chitinophaga arvensicola</name>
    <dbReference type="NCBI Taxonomy" id="29529"/>
    <lineage>
        <taxon>Bacteria</taxon>
        <taxon>Pseudomonadati</taxon>
        <taxon>Bacteroidota</taxon>
        <taxon>Chitinophagia</taxon>
        <taxon>Chitinophagales</taxon>
        <taxon>Chitinophagaceae</taxon>
        <taxon>Chitinophaga</taxon>
    </lineage>
</organism>
<reference evidence="2" key="1">
    <citation type="submission" date="2016-10" db="EMBL/GenBank/DDBJ databases">
        <authorList>
            <person name="Varghese N."/>
            <person name="Submissions S."/>
        </authorList>
    </citation>
    <scope>NUCLEOTIDE SEQUENCE [LARGE SCALE GENOMIC DNA]</scope>
    <source>
        <strain evidence="2">DSM 3695</strain>
    </source>
</reference>
<dbReference type="RefSeq" id="WP_143059231.1">
    <property type="nucleotide sequence ID" value="NZ_FOJG01000002.1"/>
</dbReference>
<dbReference type="AlphaFoldDB" id="A0A1I0S6Y4"/>
<dbReference type="Proteomes" id="UP000199310">
    <property type="component" value="Unassembled WGS sequence"/>
</dbReference>
<sequence length="120" mass="13883">MSVAMDIMRALDPAGLERFKINLDTPVAPEKIGEVWTLKVVPFEQTETARKAFNQQFDNQKTAKSWVVENKEEAIAVVQELYLQYADKLPLPFDETQLHIGHYPPTGRYSILIHIRDIWE</sequence>
<dbReference type="EMBL" id="FOJG01000002">
    <property type="protein sequence ID" value="SEW51115.1"/>
    <property type="molecule type" value="Genomic_DNA"/>
</dbReference>
<dbReference type="OrthoDB" id="667588at2"/>
<name>A0A1I0S6Y4_9BACT</name>
<dbReference type="STRING" id="29529.SAMN04488122_4137"/>
<evidence type="ECO:0000313" key="2">
    <source>
        <dbReference type="Proteomes" id="UP000199310"/>
    </source>
</evidence>
<accession>A0A1I0S6Y4</accession>
<gene>
    <name evidence="1" type="ORF">SAMN04488122_4137</name>
</gene>